<dbReference type="HAMAP" id="MF_00272">
    <property type="entry name" value="GcvH"/>
    <property type="match status" value="1"/>
</dbReference>
<comment type="cofactor">
    <cofactor evidence="3">
        <name>(R)-lipoate</name>
        <dbReference type="ChEBI" id="CHEBI:83088"/>
    </cofactor>
    <text evidence="3">Binds 1 lipoyl cofactor covalently.</text>
</comment>
<proteinExistence type="inferred from homology"/>
<dbReference type="GO" id="GO:0009249">
    <property type="term" value="P:protein lipoylation"/>
    <property type="evidence" value="ECO:0007669"/>
    <property type="project" value="TreeGrafter"/>
</dbReference>
<reference evidence="6" key="1">
    <citation type="journal article" date="2011" name="Environ. Microbiol.">
        <title>Time-series analyses of Monterey Bay coastal microbial picoplankton using a 'genome proxy' microarray.</title>
        <authorList>
            <person name="Rich V.I."/>
            <person name="Pham V.D."/>
            <person name="Eppley J."/>
            <person name="Shi Y."/>
            <person name="DeLong E.F."/>
        </authorList>
    </citation>
    <scope>NUCLEOTIDE SEQUENCE</scope>
</reference>
<accession>E0XUA8</accession>
<dbReference type="InterPro" id="IPR033753">
    <property type="entry name" value="GCV_H/Fam206"/>
</dbReference>
<dbReference type="GO" id="GO:0019464">
    <property type="term" value="P:glycine decarboxylation via glycine cleavage system"/>
    <property type="evidence" value="ECO:0007669"/>
    <property type="project" value="UniProtKB-UniRule"/>
</dbReference>
<dbReference type="InterPro" id="IPR011053">
    <property type="entry name" value="Single_hybrid_motif"/>
</dbReference>
<dbReference type="GO" id="GO:0005960">
    <property type="term" value="C:glycine cleavage complex"/>
    <property type="evidence" value="ECO:0007669"/>
    <property type="project" value="InterPro"/>
</dbReference>
<evidence type="ECO:0000256" key="1">
    <source>
        <dbReference type="ARBA" id="ARBA00009249"/>
    </source>
</evidence>
<dbReference type="Pfam" id="PF01597">
    <property type="entry name" value="GCV_H"/>
    <property type="match status" value="1"/>
</dbReference>
<evidence type="ECO:0000256" key="3">
    <source>
        <dbReference type="HAMAP-Rule" id="MF_00272"/>
    </source>
</evidence>
<dbReference type="PROSITE" id="PS50968">
    <property type="entry name" value="BIOTINYL_LIPOYL"/>
    <property type="match status" value="1"/>
</dbReference>
<dbReference type="InterPro" id="IPR003016">
    <property type="entry name" value="2-oxoA_DH_lipoyl-BS"/>
</dbReference>
<organism evidence="6">
    <name type="scientific">uncultured delta proteobacterium HF0200_19J16</name>
    <dbReference type="NCBI Taxonomy" id="710831"/>
    <lineage>
        <taxon>Bacteria</taxon>
        <taxon>Deltaproteobacteria</taxon>
        <taxon>environmental samples</taxon>
    </lineage>
</organism>
<evidence type="ECO:0000313" key="6">
    <source>
        <dbReference type="EMBL" id="ADI17999.1"/>
    </source>
</evidence>
<keyword evidence="2 3" id="KW-0450">Lipoyl</keyword>
<feature type="domain" description="Lipoyl-binding" evidence="5">
    <location>
        <begin position="23"/>
        <end position="105"/>
    </location>
</feature>
<dbReference type="InterPro" id="IPR000089">
    <property type="entry name" value="Biotin_lipoyl"/>
</dbReference>
<name>E0XUA8_9DELT</name>
<dbReference type="NCBIfam" id="NF002270">
    <property type="entry name" value="PRK01202.1"/>
    <property type="match status" value="1"/>
</dbReference>
<dbReference type="InterPro" id="IPR017453">
    <property type="entry name" value="GCV_H_sub"/>
</dbReference>
<dbReference type="InterPro" id="IPR002930">
    <property type="entry name" value="GCV_H"/>
</dbReference>
<dbReference type="CDD" id="cd06848">
    <property type="entry name" value="GCS_H"/>
    <property type="match status" value="1"/>
</dbReference>
<protein>
    <recommendedName>
        <fullName evidence="3">Glycine cleavage system H protein</fullName>
    </recommendedName>
</protein>
<dbReference type="PROSITE" id="PS00189">
    <property type="entry name" value="LIPOYL"/>
    <property type="match status" value="1"/>
</dbReference>
<evidence type="ECO:0000256" key="2">
    <source>
        <dbReference type="ARBA" id="ARBA00022823"/>
    </source>
</evidence>
<dbReference type="NCBIfam" id="TIGR00527">
    <property type="entry name" value="gcvH"/>
    <property type="match status" value="1"/>
</dbReference>
<dbReference type="SUPFAM" id="SSF51230">
    <property type="entry name" value="Single hybrid motif"/>
    <property type="match status" value="1"/>
</dbReference>
<evidence type="ECO:0000256" key="4">
    <source>
        <dbReference type="PIRSR" id="PIRSR617453-50"/>
    </source>
</evidence>
<dbReference type="PANTHER" id="PTHR11715">
    <property type="entry name" value="GLYCINE CLEAVAGE SYSTEM H PROTEIN"/>
    <property type="match status" value="1"/>
</dbReference>
<comment type="similarity">
    <text evidence="1 3">Belongs to the GcvH family.</text>
</comment>
<comment type="function">
    <text evidence="3">The glycine cleavage system catalyzes the degradation of glycine. The H protein shuttles the methylamine group of glycine from the P protein to the T protein.</text>
</comment>
<feature type="modified residue" description="N6-lipoyllysine" evidence="3 4">
    <location>
        <position position="64"/>
    </location>
</feature>
<dbReference type="GO" id="GO:0005829">
    <property type="term" value="C:cytosol"/>
    <property type="evidence" value="ECO:0007669"/>
    <property type="project" value="TreeGrafter"/>
</dbReference>
<evidence type="ECO:0000259" key="5">
    <source>
        <dbReference type="PROSITE" id="PS50968"/>
    </source>
</evidence>
<dbReference type="Gene3D" id="2.40.50.100">
    <property type="match status" value="1"/>
</dbReference>
<gene>
    <name evidence="3" type="primary">gcvH</name>
</gene>
<sequence length="130" mass="14637">MSDIPNENLYTREHEWVRIEGSKAEIGITDHAQKALGDIVFVELPEIDDEIDSGNEFGSVESVKAVSSLFMPVSGRITAVNTELKDSPELINEECYDNGWLIRVELKNSDESADLLLAEEYEEFLLDEES</sequence>
<dbReference type="EMBL" id="GU474879">
    <property type="protein sequence ID" value="ADI17999.1"/>
    <property type="molecule type" value="Genomic_DNA"/>
</dbReference>
<dbReference type="PANTHER" id="PTHR11715:SF3">
    <property type="entry name" value="GLYCINE CLEAVAGE SYSTEM H PROTEIN-RELATED"/>
    <property type="match status" value="1"/>
</dbReference>
<comment type="subunit">
    <text evidence="3">The glycine cleavage system is composed of four proteins: P, T, L and H.</text>
</comment>
<dbReference type="AlphaFoldDB" id="E0XUA8"/>